<name>G5LPK3_SALET</name>
<evidence type="ECO:0000313" key="2">
    <source>
        <dbReference type="Proteomes" id="UP000004642"/>
    </source>
</evidence>
<dbReference type="AlphaFoldDB" id="G5LPK3"/>
<organism evidence="1 2">
    <name type="scientific">Salmonella enterica subsp. enterica serovar Alachua str. R6-377</name>
    <dbReference type="NCBI Taxonomy" id="913241"/>
    <lineage>
        <taxon>Bacteria</taxon>
        <taxon>Pseudomonadati</taxon>
        <taxon>Pseudomonadota</taxon>
        <taxon>Gammaproteobacteria</taxon>
        <taxon>Enterobacterales</taxon>
        <taxon>Enterobacteriaceae</taxon>
        <taxon>Salmonella</taxon>
    </lineage>
</organism>
<dbReference type="Proteomes" id="UP000004642">
    <property type="component" value="Unassembled WGS sequence"/>
</dbReference>
<proteinExistence type="predicted"/>
<accession>G5LPK3</accession>
<evidence type="ECO:0000313" key="1">
    <source>
        <dbReference type="EMBL" id="EHC38636.1"/>
    </source>
</evidence>
<reference evidence="1 2" key="1">
    <citation type="journal article" date="2011" name="BMC Genomics">
        <title>Genome sequencing reveals diversification of virulence factor content and possible host adaptation in distinct subpopulations of Salmonella enterica.</title>
        <authorList>
            <person name="den Bakker H.C."/>
            <person name="Moreno Switt A.I."/>
            <person name="Govoni G."/>
            <person name="Cummings C.A."/>
            <person name="Ranieri M.L."/>
            <person name="Degoricija L."/>
            <person name="Hoelzer K."/>
            <person name="Rodriguez-Rivera L.D."/>
            <person name="Brown S."/>
            <person name="Bolchacova E."/>
            <person name="Furtado M.R."/>
            <person name="Wiedmann M."/>
        </authorList>
    </citation>
    <scope>NUCLEOTIDE SEQUENCE [LARGE SCALE GENOMIC DNA]</scope>
    <source>
        <strain evidence="1 2">R6-377</strain>
    </source>
</reference>
<comment type="caution">
    <text evidence="1">The sequence shown here is derived from an EMBL/GenBank/DDBJ whole genome shotgun (WGS) entry which is preliminary data.</text>
</comment>
<dbReference type="PATRIC" id="fig|913241.3.peg.2004"/>
<dbReference type="EMBL" id="AFCJ01001136">
    <property type="protein sequence ID" value="EHC38636.1"/>
    <property type="molecule type" value="Genomic_DNA"/>
</dbReference>
<feature type="non-terminal residue" evidence="1">
    <location>
        <position position="1"/>
    </location>
</feature>
<sequence length="60" mass="7062">YRLHSHNWLAQRAIDAAEQGDMAELHRLHEVLRQPFTDRDDDYASRPPEWGKRLEVSCSS</sequence>
<gene>
    <name evidence="1" type="ORF">LTSEALA_2654</name>
</gene>
<protein>
    <submittedName>
        <fullName evidence="1">Selenoprotein O and cysteine</fullName>
    </submittedName>
</protein>